<organism evidence="2 3">
    <name type="scientific">Rhodopila globiformis</name>
    <name type="common">Rhodopseudomonas globiformis</name>
    <dbReference type="NCBI Taxonomy" id="1071"/>
    <lineage>
        <taxon>Bacteria</taxon>
        <taxon>Pseudomonadati</taxon>
        <taxon>Pseudomonadota</taxon>
        <taxon>Alphaproteobacteria</taxon>
        <taxon>Acetobacterales</taxon>
        <taxon>Acetobacteraceae</taxon>
        <taxon>Rhodopila</taxon>
    </lineage>
</organism>
<proteinExistence type="predicted"/>
<reference evidence="2 3" key="1">
    <citation type="journal article" date="2018" name="Arch. Microbiol.">
        <title>New insights into the metabolic potential of the phototrophic purple bacterium Rhodopila globiformis DSM 161(T) from its draft genome sequence and evidence for a vanadium-dependent nitrogenase.</title>
        <authorList>
            <person name="Imhoff J.F."/>
            <person name="Rahn T."/>
            <person name="Kunzel S."/>
            <person name="Neulinger S.C."/>
        </authorList>
    </citation>
    <scope>NUCLEOTIDE SEQUENCE [LARGE SCALE GENOMIC DNA]</scope>
    <source>
        <strain evidence="2 3">DSM 161</strain>
    </source>
</reference>
<dbReference type="PANTHER" id="PTHR37529:SF1">
    <property type="entry name" value="TRANSPOSASE INSG FOR INSERTION SEQUENCE ELEMENT IS4-RELATED"/>
    <property type="match status" value="1"/>
</dbReference>
<comment type="caution">
    <text evidence="2">The sequence shown here is derived from an EMBL/GenBank/DDBJ whole genome shotgun (WGS) entry which is preliminary data.</text>
</comment>
<gene>
    <name evidence="2" type="ORF">CCS01_03930</name>
</gene>
<evidence type="ECO:0000313" key="2">
    <source>
        <dbReference type="EMBL" id="PPQ37125.1"/>
    </source>
</evidence>
<feature type="domain" description="Transposase IS4 N-terminal" evidence="1">
    <location>
        <begin position="45"/>
        <end position="141"/>
    </location>
</feature>
<name>A0A2S6NMD1_RHOGL</name>
<dbReference type="InterPro" id="IPR047952">
    <property type="entry name" value="Transpos_IS4"/>
</dbReference>
<accession>A0A2S6NMD1</accession>
<evidence type="ECO:0000259" key="1">
    <source>
        <dbReference type="Pfam" id="PF13006"/>
    </source>
</evidence>
<dbReference type="InterPro" id="IPR024473">
    <property type="entry name" value="Transposases_IS4_N"/>
</dbReference>
<dbReference type="Pfam" id="PF13006">
    <property type="entry name" value="Nterm_IS4"/>
    <property type="match status" value="1"/>
</dbReference>
<dbReference type="InterPro" id="IPR012337">
    <property type="entry name" value="RNaseH-like_sf"/>
</dbReference>
<dbReference type="EMBL" id="NHRY01000051">
    <property type="protein sequence ID" value="PPQ37125.1"/>
    <property type="molecule type" value="Genomic_DNA"/>
</dbReference>
<evidence type="ECO:0000313" key="3">
    <source>
        <dbReference type="Proteomes" id="UP000239724"/>
    </source>
</evidence>
<dbReference type="NCBIfam" id="NF033592">
    <property type="entry name" value="transpos_IS4_1"/>
    <property type="match status" value="1"/>
</dbReference>
<protein>
    <recommendedName>
        <fullName evidence="1">Transposase IS4 N-terminal domain-containing protein</fullName>
    </recommendedName>
</protein>
<dbReference type="Proteomes" id="UP000239724">
    <property type="component" value="Unassembled WGS sequence"/>
</dbReference>
<dbReference type="PANTHER" id="PTHR37529">
    <property type="entry name" value="TRANSPOSASE INSG FOR INSERTION SEQUENCE ELEMENT IS4-RELATED"/>
    <property type="match status" value="1"/>
</dbReference>
<sequence length="306" mass="33329">MAGVGPIRFTWRLPSPRLLRDRRGVRTMGRPSVKPPSGVRVSNHISLGMVARTMPLDEVRQVLADSGRSSRRHRDLPAHVMVYHVIGLALYMGVSLREVLRCLLDGLRALWGPAAVKVAGRSVITQARKRLGEAPLRQLYERMVRPIAVPTTRGAWYRHWRLVSLDGSTLDVAGSTDNEAGFGRPGSGRGPGAFPQLRLVSLLENGTHVLFGAHPGRYTDGESTLARTVLDALRPGMLCLADRRFFSHALWRQALATGADLRWRVKGDLRLPCEQALPDGSFLTTLYPTATIPLPPGGGGGTTGCG</sequence>
<dbReference type="AlphaFoldDB" id="A0A2S6NMD1"/>
<keyword evidence="3" id="KW-1185">Reference proteome</keyword>
<dbReference type="SUPFAM" id="SSF53098">
    <property type="entry name" value="Ribonuclease H-like"/>
    <property type="match status" value="1"/>
</dbReference>